<gene>
    <name evidence="1" type="ORF">ACHHYP_08767</name>
</gene>
<dbReference type="SMART" id="SM00015">
    <property type="entry name" value="IQ"/>
    <property type="match status" value="4"/>
</dbReference>
<dbReference type="OrthoDB" id="78094at2759"/>
<sequence>MTRVHHVGPYVAAAPDGVYLSPYLTCADCNALNFVNAHRLGTTGGDLRSSLPRAHTEVRQALRGLDREVLPPCVGCGRTLHLHVGAANHAPALAAQAATFHHVRHVRAAAALTLQRIVRGGLARKEAARRRHAKAVRDDLERRAATALQRCVRGMQQRQRTKIQSGVHLILWTHAELLRRLLAEEVAAEQRVFWFSDAADVQLITADYREFVRRAGTAMTLRRFEANVSRLVHRIWALEHRMATRIQAAWRGAQHRAAICVYLRALGNLRTRRHRAAVLVQRTWRRFQSHKTAARRRADALMLPRAALAAGRKTKQRIRLVRDVRRVEGIYAQYRRRTDKVAGYLTSTHVRALEDDDVLHAFAVTYGGVTPRKVLKHHAAHAHAKAQIHAFVTKTT</sequence>
<keyword evidence="2" id="KW-1185">Reference proteome</keyword>
<name>A0A1V9ZJZ0_ACHHY</name>
<dbReference type="AlphaFoldDB" id="A0A1V9ZJZ0"/>
<proteinExistence type="predicted"/>
<dbReference type="InterPro" id="IPR000048">
    <property type="entry name" value="IQ_motif_EF-hand-BS"/>
</dbReference>
<comment type="caution">
    <text evidence="1">The sequence shown here is derived from an EMBL/GenBank/DDBJ whole genome shotgun (WGS) entry which is preliminary data.</text>
</comment>
<dbReference type="Proteomes" id="UP000243579">
    <property type="component" value="Unassembled WGS sequence"/>
</dbReference>
<dbReference type="EMBL" id="JNBR01000087">
    <property type="protein sequence ID" value="OQR98313.1"/>
    <property type="molecule type" value="Genomic_DNA"/>
</dbReference>
<evidence type="ECO:0000313" key="2">
    <source>
        <dbReference type="Proteomes" id="UP000243579"/>
    </source>
</evidence>
<dbReference type="PROSITE" id="PS50096">
    <property type="entry name" value="IQ"/>
    <property type="match status" value="3"/>
</dbReference>
<reference evidence="1 2" key="1">
    <citation type="journal article" date="2014" name="Genome Biol. Evol.">
        <title>The secreted proteins of Achlya hypogyna and Thraustotheca clavata identify the ancestral oomycete secretome and reveal gene acquisitions by horizontal gene transfer.</title>
        <authorList>
            <person name="Misner I."/>
            <person name="Blouin N."/>
            <person name="Leonard G."/>
            <person name="Richards T.A."/>
            <person name="Lane C.E."/>
        </authorList>
    </citation>
    <scope>NUCLEOTIDE SEQUENCE [LARGE SCALE GENOMIC DNA]</scope>
    <source>
        <strain evidence="1 2">ATCC 48635</strain>
    </source>
</reference>
<dbReference type="Gene3D" id="1.20.5.190">
    <property type="match status" value="1"/>
</dbReference>
<protein>
    <submittedName>
        <fullName evidence="1">Uncharacterized protein</fullName>
    </submittedName>
</protein>
<accession>A0A1V9ZJZ0</accession>
<dbReference type="Pfam" id="PF00612">
    <property type="entry name" value="IQ"/>
    <property type="match status" value="3"/>
</dbReference>
<organism evidence="1 2">
    <name type="scientific">Achlya hypogyna</name>
    <name type="common">Oomycete</name>
    <name type="synonym">Protoachlya hypogyna</name>
    <dbReference type="NCBI Taxonomy" id="1202772"/>
    <lineage>
        <taxon>Eukaryota</taxon>
        <taxon>Sar</taxon>
        <taxon>Stramenopiles</taxon>
        <taxon>Oomycota</taxon>
        <taxon>Saprolegniomycetes</taxon>
        <taxon>Saprolegniales</taxon>
        <taxon>Achlyaceae</taxon>
        <taxon>Achlya</taxon>
    </lineage>
</organism>
<evidence type="ECO:0000313" key="1">
    <source>
        <dbReference type="EMBL" id="OQR98313.1"/>
    </source>
</evidence>